<name>A0A422NFM1_TRYRA</name>
<sequence length="140" mass="16445">MSTEHKNIARSGQPQPPPWPTTSPFFRWTSTPNIEWFEYPKYPYTREKSIRMTEESWESTMDEMASRYGMQLNMTTKPTFWMAWSLMVFYSWYTLWGCYRAMGTEPGWPHFRDIVVGQPNVLHARGGWHLLGPVDPSGDA</sequence>
<reference evidence="3 4" key="1">
    <citation type="journal article" date="2018" name="BMC Genomics">
        <title>Genomic comparison of Trypanosoma conorhini and Trypanosoma rangeli to Trypanosoma cruzi strains of high and low virulence.</title>
        <authorList>
            <person name="Bradwell K.R."/>
            <person name="Koparde V.N."/>
            <person name="Matveyev A.V."/>
            <person name="Serrano M.G."/>
            <person name="Alves J.M."/>
            <person name="Parikh H."/>
            <person name="Huang B."/>
            <person name="Lee V."/>
            <person name="Espinosa-Alvarez O."/>
            <person name="Ortiz P.A."/>
            <person name="Costa-Martins A.G."/>
            <person name="Teixeira M.M."/>
            <person name="Buck G.A."/>
        </authorList>
    </citation>
    <scope>NUCLEOTIDE SEQUENCE [LARGE SCALE GENOMIC DNA]</scope>
    <source>
        <strain evidence="3 4">AM80</strain>
    </source>
</reference>
<keyword evidence="2" id="KW-0812">Transmembrane</keyword>
<dbReference type="AlphaFoldDB" id="A0A422NFM1"/>
<protein>
    <submittedName>
        <fullName evidence="3">Uncharacterized protein</fullName>
    </submittedName>
</protein>
<proteinExistence type="predicted"/>
<keyword evidence="4" id="KW-1185">Reference proteome</keyword>
<dbReference type="Proteomes" id="UP000283634">
    <property type="component" value="Unassembled WGS sequence"/>
</dbReference>
<comment type="caution">
    <text evidence="3">The sequence shown here is derived from an EMBL/GenBank/DDBJ whole genome shotgun (WGS) entry which is preliminary data.</text>
</comment>
<dbReference type="GeneID" id="40329437"/>
<evidence type="ECO:0000256" key="2">
    <source>
        <dbReference type="SAM" id="Phobius"/>
    </source>
</evidence>
<keyword evidence="2" id="KW-0472">Membrane</keyword>
<accession>A0A422NFM1</accession>
<evidence type="ECO:0000313" key="3">
    <source>
        <dbReference type="EMBL" id="RNF04237.1"/>
    </source>
</evidence>
<organism evidence="3 4">
    <name type="scientific">Trypanosoma rangeli</name>
    <dbReference type="NCBI Taxonomy" id="5698"/>
    <lineage>
        <taxon>Eukaryota</taxon>
        <taxon>Discoba</taxon>
        <taxon>Euglenozoa</taxon>
        <taxon>Kinetoplastea</taxon>
        <taxon>Metakinetoplastina</taxon>
        <taxon>Trypanosomatida</taxon>
        <taxon>Trypanosomatidae</taxon>
        <taxon>Trypanosoma</taxon>
        <taxon>Herpetosoma</taxon>
    </lineage>
</organism>
<gene>
    <name evidence="3" type="ORF">TraAM80_05504</name>
</gene>
<dbReference type="OrthoDB" id="275119at2759"/>
<dbReference type="VEuPathDB" id="TriTrypDB:TRSC58_01202"/>
<keyword evidence="2" id="KW-1133">Transmembrane helix</keyword>
<feature type="region of interest" description="Disordered" evidence="1">
    <location>
        <begin position="1"/>
        <end position="22"/>
    </location>
</feature>
<feature type="transmembrane region" description="Helical" evidence="2">
    <location>
        <begin position="80"/>
        <end position="99"/>
    </location>
</feature>
<dbReference type="EMBL" id="MKGL01000169">
    <property type="protein sequence ID" value="RNF04237.1"/>
    <property type="molecule type" value="Genomic_DNA"/>
</dbReference>
<evidence type="ECO:0000313" key="4">
    <source>
        <dbReference type="Proteomes" id="UP000283634"/>
    </source>
</evidence>
<dbReference type="RefSeq" id="XP_029237987.1">
    <property type="nucleotide sequence ID" value="XM_029382381.1"/>
</dbReference>
<evidence type="ECO:0000256" key="1">
    <source>
        <dbReference type="SAM" id="MobiDB-lite"/>
    </source>
</evidence>